<comment type="caution">
    <text evidence="3">The sequence shown here is derived from an EMBL/GenBank/DDBJ whole genome shotgun (WGS) entry which is preliminary data.</text>
</comment>
<dbReference type="SMART" id="SM00256">
    <property type="entry name" value="FBOX"/>
    <property type="match status" value="1"/>
</dbReference>
<sequence length="826" mass="94910">MERLPDEILLHIFKLVAVDVMSLLRLEAVCRRFKRIVDDLCMWHHVFHTNYPTWASQVSYARSAPLIDWRDYVIHVEQQNRRAKSFSFAFVSDETAPENQVSSFSLRTPGRKRKLRDQDMTQQQEHLHSTPSNKAACRQRSPSLSNFALRTEPSSSSSSNHENISSIPSTSYLTSITMPSDIDFPMDSFTPNTLDRLLRDAHNEMSDDDPLPRLIEDPFADCSTRYYPPAFRIQDPLVADIDRVTNKGIVATGKHRKGPPDAFGRLRQSEHKILFWEYPSWRLVREFDVCLSPAETSCQITGLQTIRMSETEKVRLFTLAIGFPDNDEADSEDRVDTWRVVLIYRLFDNGDTQCVAHLNVDGDFVGREIFFFSDISWAQSNDGDQWIPDQKTGRLREWMRVVSPRHAEYDSEHTVFMLIVGPTFEPIHGYGQLIRFDIRGHPNILDPSKTLLVWDGYERCFKAEDSFHIPIEEFEEEVVPASVVTTVHLGQKVSCIIHFRYPPHLNHLVCVGSYKKDELTLYDWRFGVKVGVLPWKSQSDAASCMQNVENVENVENVVAPVEQMDHWSRTVVGEDDNMPDFEDDDGFFVDDDDDDDDMSVARPWGLESTMVLPPFWSVTTYPCKEDLARHGLRLIAVGDDKNDKLEIKVWDISYLLRVNWDPLMDKSNGYVYKGRDWTNHFYWWKRGSLKLKCLAVQMLREMDHPSTRDEYHKRLPHFDLPYSPPDNFQSMILVHTFDSRSAEDTDMPVKYTAYNVLRTSLFLLTEEGKVTVMDIETGEVIGKVDNIAASSTGLGSQRHVKGIDVNVVGGSVVVTSRQGILRSATL</sequence>
<evidence type="ECO:0000313" key="3">
    <source>
        <dbReference type="EMBL" id="KAF7727181.1"/>
    </source>
</evidence>
<gene>
    <name evidence="3" type="ORF">EC973_007956</name>
</gene>
<dbReference type="OrthoDB" id="3219396at2759"/>
<protein>
    <recommendedName>
        <fullName evidence="2">F-box domain-containing protein</fullName>
    </recommendedName>
</protein>
<reference evidence="3" key="1">
    <citation type="submission" date="2020-01" db="EMBL/GenBank/DDBJ databases">
        <title>Genome Sequencing of Three Apophysomyces-Like Fungal Strains Confirms a Novel Fungal Genus in the Mucoromycota with divergent Burkholderia-like Endosymbiotic Bacteria.</title>
        <authorList>
            <person name="Stajich J.E."/>
            <person name="Macias A.M."/>
            <person name="Carter-House D."/>
            <person name="Lovett B."/>
            <person name="Kasson L.R."/>
            <person name="Berry K."/>
            <person name="Grigoriev I."/>
            <person name="Chang Y."/>
            <person name="Spatafora J."/>
            <person name="Kasson M.T."/>
        </authorList>
    </citation>
    <scope>NUCLEOTIDE SEQUENCE</scope>
    <source>
        <strain evidence="3">NRRL A-21654</strain>
    </source>
</reference>
<evidence type="ECO:0000313" key="4">
    <source>
        <dbReference type="Proteomes" id="UP000605846"/>
    </source>
</evidence>
<feature type="region of interest" description="Disordered" evidence="1">
    <location>
        <begin position="148"/>
        <end position="167"/>
    </location>
</feature>
<proteinExistence type="predicted"/>
<keyword evidence="4" id="KW-1185">Reference proteome</keyword>
<dbReference type="CDD" id="cd09917">
    <property type="entry name" value="F-box_SF"/>
    <property type="match status" value="1"/>
</dbReference>
<name>A0A8H7BLP8_9FUNG</name>
<dbReference type="InterPro" id="IPR036047">
    <property type="entry name" value="F-box-like_dom_sf"/>
</dbReference>
<dbReference type="Pfam" id="PF12937">
    <property type="entry name" value="F-box-like"/>
    <property type="match status" value="1"/>
</dbReference>
<feature type="compositionally biased region" description="Polar residues" evidence="1">
    <location>
        <begin position="120"/>
        <end position="133"/>
    </location>
</feature>
<dbReference type="SUPFAM" id="SSF81383">
    <property type="entry name" value="F-box domain"/>
    <property type="match status" value="1"/>
</dbReference>
<dbReference type="Proteomes" id="UP000605846">
    <property type="component" value="Unassembled WGS sequence"/>
</dbReference>
<feature type="region of interest" description="Disordered" evidence="1">
    <location>
        <begin position="101"/>
        <end position="140"/>
    </location>
</feature>
<accession>A0A8H7BLP8</accession>
<dbReference type="EMBL" id="JABAYA010000063">
    <property type="protein sequence ID" value="KAF7727181.1"/>
    <property type="molecule type" value="Genomic_DNA"/>
</dbReference>
<evidence type="ECO:0000259" key="2">
    <source>
        <dbReference type="PROSITE" id="PS50181"/>
    </source>
</evidence>
<feature type="compositionally biased region" description="Low complexity" evidence="1">
    <location>
        <begin position="152"/>
        <end position="167"/>
    </location>
</feature>
<feature type="domain" description="F-box" evidence="2">
    <location>
        <begin position="1"/>
        <end position="46"/>
    </location>
</feature>
<evidence type="ECO:0000256" key="1">
    <source>
        <dbReference type="SAM" id="MobiDB-lite"/>
    </source>
</evidence>
<organism evidence="3 4">
    <name type="scientific">Apophysomyces ossiformis</name>
    <dbReference type="NCBI Taxonomy" id="679940"/>
    <lineage>
        <taxon>Eukaryota</taxon>
        <taxon>Fungi</taxon>
        <taxon>Fungi incertae sedis</taxon>
        <taxon>Mucoromycota</taxon>
        <taxon>Mucoromycotina</taxon>
        <taxon>Mucoromycetes</taxon>
        <taxon>Mucorales</taxon>
        <taxon>Mucorineae</taxon>
        <taxon>Mucoraceae</taxon>
        <taxon>Apophysomyces</taxon>
    </lineage>
</organism>
<dbReference type="AlphaFoldDB" id="A0A8H7BLP8"/>
<dbReference type="Gene3D" id="1.20.1280.50">
    <property type="match status" value="1"/>
</dbReference>
<dbReference type="InterPro" id="IPR001810">
    <property type="entry name" value="F-box_dom"/>
</dbReference>
<dbReference type="PROSITE" id="PS50181">
    <property type="entry name" value="FBOX"/>
    <property type="match status" value="1"/>
</dbReference>